<dbReference type="GO" id="GO:0016020">
    <property type="term" value="C:membrane"/>
    <property type="evidence" value="ECO:0007669"/>
    <property type="project" value="UniProtKB-SubCell"/>
</dbReference>
<reference evidence="9" key="1">
    <citation type="journal article" date="2014" name="Int. J. Syst. Evol. Microbiol.">
        <title>Complete genome sequence of Corynebacterium casei LMG S-19264T (=DSM 44701T), isolated from a smear-ripened cheese.</title>
        <authorList>
            <consortium name="US DOE Joint Genome Institute (JGI-PGF)"/>
            <person name="Walter F."/>
            <person name="Albersmeier A."/>
            <person name="Kalinowski J."/>
            <person name="Ruckert C."/>
        </authorList>
    </citation>
    <scope>NUCLEOTIDE SEQUENCE</scope>
    <source>
        <strain evidence="9">KCTC 23430</strain>
    </source>
</reference>
<sequence>MPRLILLLAVAAVIYILFRRAQAMPPHKRRAEFIKLGLGIAVVAVVGLTLAGKMHWVGAALTGLLVMVRQLLPTLIRFFPMLASLRGQSSQGPSQGQQSTVNTDTLRMHLDHDSGALSGEVLLGPFKDWQLDELDTDQLKQLYQHCEAQDADALQLLDSYLEQRFGADGPFETDPPPAGQSGDMSRSEALEVLGLEEGADKDAVVAAHRTLMQKLHPDRGGNDYLAAKINRAKDVLLG</sequence>
<reference evidence="9" key="2">
    <citation type="submission" date="2020-09" db="EMBL/GenBank/DDBJ databases">
        <authorList>
            <person name="Sun Q."/>
            <person name="Kim S."/>
        </authorList>
    </citation>
    <scope>NUCLEOTIDE SEQUENCE</scope>
    <source>
        <strain evidence="9">KCTC 23430</strain>
    </source>
</reference>
<evidence type="ECO:0000256" key="2">
    <source>
        <dbReference type="ARBA" id="ARBA00022692"/>
    </source>
</evidence>
<comment type="similarity">
    <text evidence="6">Belongs to the TIM14 family.</text>
</comment>
<dbReference type="Proteomes" id="UP000644693">
    <property type="component" value="Unassembled WGS sequence"/>
</dbReference>
<keyword evidence="3 7" id="KW-1133">Transmembrane helix</keyword>
<evidence type="ECO:0000313" key="9">
    <source>
        <dbReference type="EMBL" id="GHD26343.1"/>
    </source>
</evidence>
<dbReference type="PANTHER" id="PTHR12763:SF28">
    <property type="entry name" value="GEO10507P1-RELATED"/>
    <property type="match status" value="1"/>
</dbReference>
<dbReference type="SMART" id="SM00271">
    <property type="entry name" value="DnaJ"/>
    <property type="match status" value="1"/>
</dbReference>
<dbReference type="PROSITE" id="PS50076">
    <property type="entry name" value="DNAJ_2"/>
    <property type="match status" value="1"/>
</dbReference>
<dbReference type="CDD" id="cd06257">
    <property type="entry name" value="DnaJ"/>
    <property type="match status" value="1"/>
</dbReference>
<feature type="domain" description="J" evidence="8">
    <location>
        <begin position="188"/>
        <end position="238"/>
    </location>
</feature>
<evidence type="ECO:0000256" key="5">
    <source>
        <dbReference type="ARBA" id="ARBA00023186"/>
    </source>
</evidence>
<keyword evidence="5" id="KW-0143">Chaperone</keyword>
<feature type="transmembrane region" description="Helical" evidence="7">
    <location>
        <begin position="33"/>
        <end position="51"/>
    </location>
</feature>
<comment type="subcellular location">
    <subcellularLocation>
        <location evidence="1">Membrane</location>
        <topology evidence="1">Single-pass membrane protein</topology>
    </subcellularLocation>
</comment>
<dbReference type="InterPro" id="IPR001623">
    <property type="entry name" value="DnaJ_domain"/>
</dbReference>
<keyword evidence="2 7" id="KW-0812">Transmembrane</keyword>
<evidence type="ECO:0000256" key="4">
    <source>
        <dbReference type="ARBA" id="ARBA00023136"/>
    </source>
</evidence>
<keyword evidence="10" id="KW-1185">Reference proteome</keyword>
<evidence type="ECO:0000256" key="1">
    <source>
        <dbReference type="ARBA" id="ARBA00004167"/>
    </source>
</evidence>
<dbReference type="InterPro" id="IPR036869">
    <property type="entry name" value="J_dom_sf"/>
</dbReference>
<dbReference type="EMBL" id="BMYM01000001">
    <property type="protein sequence ID" value="GHD26343.1"/>
    <property type="molecule type" value="Genomic_DNA"/>
</dbReference>
<dbReference type="SUPFAM" id="SSF46565">
    <property type="entry name" value="Chaperone J-domain"/>
    <property type="match status" value="1"/>
</dbReference>
<evidence type="ECO:0000259" key="8">
    <source>
        <dbReference type="PROSITE" id="PS50076"/>
    </source>
</evidence>
<protein>
    <recommendedName>
        <fullName evidence="8">J domain-containing protein</fullName>
    </recommendedName>
</protein>
<dbReference type="AlphaFoldDB" id="A0A919CHK7"/>
<dbReference type="RefSeq" id="WP_189474510.1">
    <property type="nucleotide sequence ID" value="NZ_BMYM01000001.1"/>
</dbReference>
<dbReference type="PANTHER" id="PTHR12763">
    <property type="match status" value="1"/>
</dbReference>
<keyword evidence="4 7" id="KW-0472">Membrane</keyword>
<organism evidence="9 10">
    <name type="scientific">Parahalioglobus pacificus</name>
    <dbReference type="NCBI Taxonomy" id="930806"/>
    <lineage>
        <taxon>Bacteria</taxon>
        <taxon>Pseudomonadati</taxon>
        <taxon>Pseudomonadota</taxon>
        <taxon>Gammaproteobacteria</taxon>
        <taxon>Cellvibrionales</taxon>
        <taxon>Halieaceae</taxon>
        <taxon>Parahalioglobus</taxon>
    </lineage>
</organism>
<gene>
    <name evidence="9" type="ORF">GCM10007053_03170</name>
</gene>
<comment type="caution">
    <text evidence="9">The sequence shown here is derived from an EMBL/GenBank/DDBJ whole genome shotgun (WGS) entry which is preliminary data.</text>
</comment>
<evidence type="ECO:0000256" key="3">
    <source>
        <dbReference type="ARBA" id="ARBA00022989"/>
    </source>
</evidence>
<evidence type="ECO:0000256" key="6">
    <source>
        <dbReference type="ARBA" id="ARBA00038105"/>
    </source>
</evidence>
<proteinExistence type="inferred from homology"/>
<evidence type="ECO:0000313" key="10">
    <source>
        <dbReference type="Proteomes" id="UP000644693"/>
    </source>
</evidence>
<accession>A0A919CHK7</accession>
<dbReference type="Gene3D" id="1.10.287.110">
    <property type="entry name" value="DnaJ domain"/>
    <property type="match status" value="1"/>
</dbReference>
<name>A0A919CHK7_9GAMM</name>
<evidence type="ECO:0000256" key="7">
    <source>
        <dbReference type="SAM" id="Phobius"/>
    </source>
</evidence>